<dbReference type="EMBL" id="CABVIC010000009">
    <property type="protein sequence ID" value="VVP47076.1"/>
    <property type="molecule type" value="Genomic_DNA"/>
</dbReference>
<name>A0A5E7PBD4_PSEFL</name>
<accession>A0A5E7PBD4</accession>
<evidence type="ECO:0000313" key="2">
    <source>
        <dbReference type="Proteomes" id="UP000326067"/>
    </source>
</evidence>
<dbReference type="Proteomes" id="UP000326067">
    <property type="component" value="Unassembled WGS sequence"/>
</dbReference>
<sequence>MPHKKRPPHLDLVWGPIEHRLEFNEQVIKAAIGQ</sequence>
<reference evidence="1 2" key="1">
    <citation type="submission" date="2019-09" db="EMBL/GenBank/DDBJ databases">
        <authorList>
            <person name="Chandra G."/>
            <person name="Truman W A."/>
        </authorList>
    </citation>
    <scope>NUCLEOTIDE SEQUENCE [LARGE SCALE GENOMIC DNA]</scope>
    <source>
        <strain evidence="1">PS847</strain>
    </source>
</reference>
<organism evidence="1 2">
    <name type="scientific">Pseudomonas fluorescens</name>
    <dbReference type="NCBI Taxonomy" id="294"/>
    <lineage>
        <taxon>Bacteria</taxon>
        <taxon>Pseudomonadati</taxon>
        <taxon>Pseudomonadota</taxon>
        <taxon>Gammaproteobacteria</taxon>
        <taxon>Pseudomonadales</taxon>
        <taxon>Pseudomonadaceae</taxon>
        <taxon>Pseudomonas</taxon>
    </lineage>
</organism>
<protein>
    <submittedName>
        <fullName evidence="1">Uncharacterized protein</fullName>
    </submittedName>
</protein>
<dbReference type="AlphaFoldDB" id="A0A5E7PBD4"/>
<gene>
    <name evidence="1" type="ORF">PS847_05155</name>
</gene>
<evidence type="ECO:0000313" key="1">
    <source>
        <dbReference type="EMBL" id="VVP47076.1"/>
    </source>
</evidence>
<proteinExistence type="predicted"/>